<gene>
    <name evidence="1" type="ORF">IAA45_07110</name>
</gene>
<organism evidence="1 2">
    <name type="scientific">Candidatus Blautia gallistercoris</name>
    <dbReference type="NCBI Taxonomy" id="2838490"/>
    <lineage>
        <taxon>Bacteria</taxon>
        <taxon>Bacillati</taxon>
        <taxon>Bacillota</taxon>
        <taxon>Clostridia</taxon>
        <taxon>Lachnospirales</taxon>
        <taxon>Lachnospiraceae</taxon>
        <taxon>Blautia</taxon>
    </lineage>
</organism>
<dbReference type="InterPro" id="IPR043779">
    <property type="entry name" value="DUF5721"/>
</dbReference>
<comment type="caution">
    <text evidence="1">The sequence shown here is derived from an EMBL/GenBank/DDBJ whole genome shotgun (WGS) entry which is preliminary data.</text>
</comment>
<reference evidence="1" key="1">
    <citation type="journal article" date="2021" name="PeerJ">
        <title>Extensive microbial diversity within the chicken gut microbiome revealed by metagenomics and culture.</title>
        <authorList>
            <person name="Gilroy R."/>
            <person name="Ravi A."/>
            <person name="Getino M."/>
            <person name="Pursley I."/>
            <person name="Horton D.L."/>
            <person name="Alikhan N.F."/>
            <person name="Baker D."/>
            <person name="Gharbi K."/>
            <person name="Hall N."/>
            <person name="Watson M."/>
            <person name="Adriaenssens E.M."/>
            <person name="Foster-Nyarko E."/>
            <person name="Jarju S."/>
            <person name="Secka A."/>
            <person name="Antonio M."/>
            <person name="Oren A."/>
            <person name="Chaudhuri R.R."/>
            <person name="La Ragione R."/>
            <person name="Hildebrand F."/>
            <person name="Pallen M.J."/>
        </authorList>
    </citation>
    <scope>NUCLEOTIDE SEQUENCE</scope>
    <source>
        <strain evidence="1">ChiSjej1B19-8411</strain>
    </source>
</reference>
<reference evidence="1" key="2">
    <citation type="submission" date="2021-04" db="EMBL/GenBank/DDBJ databases">
        <authorList>
            <person name="Gilroy R."/>
        </authorList>
    </citation>
    <scope>NUCLEOTIDE SEQUENCE</scope>
    <source>
        <strain evidence="1">ChiSjej1B19-8411</strain>
    </source>
</reference>
<dbReference type="Proteomes" id="UP000886817">
    <property type="component" value="Unassembled WGS sequence"/>
</dbReference>
<name>A0A9D1WI89_9FIRM</name>
<dbReference type="EMBL" id="DXEX01000156">
    <property type="protein sequence ID" value="HIX59464.1"/>
    <property type="molecule type" value="Genomic_DNA"/>
</dbReference>
<dbReference type="Pfam" id="PF18988">
    <property type="entry name" value="DUF5721"/>
    <property type="match status" value="1"/>
</dbReference>
<protein>
    <submittedName>
        <fullName evidence="1">Uncharacterized protein</fullName>
    </submittedName>
</protein>
<sequence>MIAVKITDARDFMSKLLKGTSFDSFWLTEATITTYNTFTIDGNLRLEFFDPVLAKSLDLAGRTHSLWSEVRPFCFSVIKGRRTPLNFKIILQVSKEHIEQALENQDVAVTAEQISGLFLNIQFNGEEITCTTGTSLRIFTLDRSADVLWDNMALAFFHRNGIAFEKL</sequence>
<accession>A0A9D1WI89</accession>
<evidence type="ECO:0000313" key="2">
    <source>
        <dbReference type="Proteomes" id="UP000886817"/>
    </source>
</evidence>
<evidence type="ECO:0000313" key="1">
    <source>
        <dbReference type="EMBL" id="HIX59464.1"/>
    </source>
</evidence>
<dbReference type="AlphaFoldDB" id="A0A9D1WI89"/>
<proteinExistence type="predicted"/>